<proteinExistence type="predicted"/>
<reference evidence="1 2" key="1">
    <citation type="submission" date="2014-11" db="EMBL/GenBank/DDBJ databases">
        <authorList>
            <person name="Fedida A."/>
            <person name="Lindell D."/>
        </authorList>
    </citation>
    <scope>NUCLEOTIDE SEQUENCE [LARGE SCALE GENOMIC DNA]</scope>
</reference>
<dbReference type="GeneID" id="26516582"/>
<evidence type="ECO:0008006" key="3">
    <source>
        <dbReference type="Google" id="ProtNLM"/>
    </source>
</evidence>
<dbReference type="KEGG" id="vg:26516582"/>
<accession>A0A0C5AE33</accession>
<evidence type="ECO:0000313" key="2">
    <source>
        <dbReference type="Proteomes" id="UP000032135"/>
    </source>
</evidence>
<dbReference type="Proteomes" id="UP000032135">
    <property type="component" value="Segment"/>
</dbReference>
<dbReference type="EMBL" id="KP211958">
    <property type="protein sequence ID" value="AJK27464.1"/>
    <property type="molecule type" value="Genomic_DNA"/>
</dbReference>
<dbReference type="OrthoDB" id="5393at10239"/>
<sequence>MATKRISQLGTITDAEVTGESILPVVISDPLQPNRKAKVNQLHRGVSAGTATTPGLCFDLDRDTGLYQAQPNEIGITFGSATIYNTRVSNTDGSSTVNITAIDTASANSNVQITPQGSGYFTVQGITQLKDVEFYLTGDQNPAKRAFFNADTISTQSGTKRFDLPDVGANTSTTLVANDTFQTLTNKTLIIKDNELSITGSTSTDKIAKLECDAWQSPGTHIYRLPDFGATQTQSTLIDDITEQNIFNKNMVNPTFSNTPSGDPQNPTAQVIFDSSGLTADRTITFDDLNATLVGTDSTQTLSNKVYQGAIFADTTAGVGINRKVTFDLSNIEDNQNYSYSFPNNDPAAPLNTSESSVLVTELKTQTLVNKTFEDAKINNPNDLNGIVTIDVSNITEAVTIQFPNADATLLSTNNIAEVGISFGGPISAPVLGGQLRLQSHFQSGW</sequence>
<organism evidence="1 2">
    <name type="scientific">Cyanophage P-TIM40</name>
    <dbReference type="NCBI Taxonomy" id="1589733"/>
    <lineage>
        <taxon>Viruses</taxon>
        <taxon>Duplodnaviria</taxon>
        <taxon>Heunggongvirae</taxon>
        <taxon>Uroviricota</taxon>
        <taxon>Caudoviricetes</taxon>
        <taxon>Pantevenvirales</taxon>
        <taxon>Kyanoviridae</taxon>
        <taxon>Libanvirus</taxon>
        <taxon>Libanvirus ptim40</taxon>
    </lineage>
</organism>
<dbReference type="RefSeq" id="YP_009188112.1">
    <property type="nucleotide sequence ID" value="NC_028663.1"/>
</dbReference>
<protein>
    <recommendedName>
        <fullName evidence="3">YadA domain-containing structural protein</fullName>
    </recommendedName>
</protein>
<evidence type="ECO:0000313" key="1">
    <source>
        <dbReference type="EMBL" id="AJK27464.1"/>
    </source>
</evidence>
<keyword evidence="2" id="KW-1185">Reference proteome</keyword>
<name>A0A0C5AE33_9CAUD</name>
<gene>
    <name evidence="1" type="ORF">PTIM40_37</name>
</gene>